<comment type="caution">
    <text evidence="1">The sequence shown here is derived from an EMBL/GenBank/DDBJ whole genome shotgun (WGS) entry which is preliminary data.</text>
</comment>
<organism evidence="1 2">
    <name type="scientific">Sphingobium cyanobacteriorum</name>
    <dbReference type="NCBI Taxonomy" id="3063954"/>
    <lineage>
        <taxon>Bacteria</taxon>
        <taxon>Pseudomonadati</taxon>
        <taxon>Pseudomonadota</taxon>
        <taxon>Alphaproteobacteria</taxon>
        <taxon>Sphingomonadales</taxon>
        <taxon>Sphingomonadaceae</taxon>
        <taxon>Sphingobium</taxon>
    </lineage>
</organism>
<keyword evidence="2" id="KW-1185">Reference proteome</keyword>
<protein>
    <recommendedName>
        <fullName evidence="3">Fusion protein</fullName>
    </recommendedName>
</protein>
<evidence type="ECO:0008006" key="3">
    <source>
        <dbReference type="Google" id="ProtNLM"/>
    </source>
</evidence>
<dbReference type="InterPro" id="IPR029032">
    <property type="entry name" value="AhpD-like"/>
</dbReference>
<dbReference type="Gene3D" id="1.20.1290.10">
    <property type="entry name" value="AhpD-like"/>
    <property type="match status" value="1"/>
</dbReference>
<proteinExistence type="predicted"/>
<dbReference type="PANTHER" id="PTHR35446:SF2">
    <property type="entry name" value="CARBOXYMUCONOLACTONE DECARBOXYLASE-LIKE DOMAIN-CONTAINING PROTEIN"/>
    <property type="match status" value="1"/>
</dbReference>
<accession>A0ABT8ZRQ7</accession>
<evidence type="ECO:0000313" key="1">
    <source>
        <dbReference type="EMBL" id="MDO7837200.1"/>
    </source>
</evidence>
<dbReference type="SUPFAM" id="SSF69118">
    <property type="entry name" value="AhpD-like"/>
    <property type="match status" value="1"/>
</dbReference>
<dbReference type="RefSeq" id="WP_304537501.1">
    <property type="nucleotide sequence ID" value="NZ_JAUQOM010000018.1"/>
</dbReference>
<evidence type="ECO:0000313" key="2">
    <source>
        <dbReference type="Proteomes" id="UP001176471"/>
    </source>
</evidence>
<sequence>MPEVTTFDRHKLEIFNWPELMQHFGPLAQLCLGSGELSRQLKQEAFMLLSLASGCRHCQAHGGYGLHLEGAPVERIQALWDFERSDQFSDAERAVYYFALAAGSSPNAATPDHYAELREYYSDSQITELLGVVAMSGFLNRYSDTLAVVTDQESVDWALQTLGPVGWTQGKHMGAAVEQRAGFPHMRKG</sequence>
<gene>
    <name evidence="1" type="ORF">Q4610_19325</name>
</gene>
<name>A0ABT8ZRQ7_9SPHN</name>
<dbReference type="Proteomes" id="UP001176471">
    <property type="component" value="Unassembled WGS sequence"/>
</dbReference>
<reference evidence="1" key="1">
    <citation type="submission" date="2023-07" db="EMBL/GenBank/DDBJ databases">
        <title>Bacterial whole genome sequence for Sphingobium sp. HBC34.</title>
        <authorList>
            <person name="Le V."/>
            <person name="Ko S.-R."/>
            <person name="Ahn C.-Y."/>
            <person name="Oh H.-M."/>
        </authorList>
    </citation>
    <scope>NUCLEOTIDE SEQUENCE</scope>
    <source>
        <strain evidence="1">HBC34</strain>
    </source>
</reference>
<dbReference type="PANTHER" id="PTHR35446">
    <property type="entry name" value="SI:CH211-175M2.5"/>
    <property type="match status" value="1"/>
</dbReference>
<dbReference type="EMBL" id="JAUQOM010000018">
    <property type="protein sequence ID" value="MDO7837200.1"/>
    <property type="molecule type" value="Genomic_DNA"/>
</dbReference>